<evidence type="ECO:0000256" key="2">
    <source>
        <dbReference type="ARBA" id="ARBA00022490"/>
    </source>
</evidence>
<evidence type="ECO:0000256" key="3">
    <source>
        <dbReference type="ARBA" id="ARBA00022795"/>
    </source>
</evidence>
<sequence length="116" mass="13962">MEDTRTLITSFREKTLDILNCLNNEDFDKLNELLQEREAMIKIFKENPNIYTKKKIAEELKHTDIMELNDKVKELIVKNMKDIKEKLENINKDKFVKKKYYNGFSGNSMFFNKKVY</sequence>
<comment type="subcellular location">
    <subcellularLocation>
        <location evidence="1">Cytoplasm</location>
        <location evidence="1">Cytosol</location>
    </subcellularLocation>
</comment>
<dbReference type="InterPro" id="IPR008622">
    <property type="entry name" value="FliT"/>
</dbReference>
<evidence type="ECO:0000313" key="9">
    <source>
        <dbReference type="Proteomes" id="UP001623592"/>
    </source>
</evidence>
<evidence type="ECO:0000313" key="8">
    <source>
        <dbReference type="EMBL" id="MFL0251831.1"/>
    </source>
</evidence>
<keyword evidence="8" id="KW-0969">Cilium</keyword>
<keyword evidence="9" id="KW-1185">Reference proteome</keyword>
<evidence type="ECO:0000256" key="4">
    <source>
        <dbReference type="ARBA" id="ARBA00023186"/>
    </source>
</evidence>
<proteinExistence type="inferred from homology"/>
<dbReference type="RefSeq" id="WP_406788480.1">
    <property type="nucleotide sequence ID" value="NZ_JBJIAA010000012.1"/>
</dbReference>
<evidence type="ECO:0000256" key="6">
    <source>
        <dbReference type="ARBA" id="ARBA00093785"/>
    </source>
</evidence>
<keyword evidence="4" id="KW-0143">Chaperone</keyword>
<keyword evidence="2" id="KW-0963">Cytoplasm</keyword>
<name>A0ABW8TI06_9CLOT</name>
<comment type="function">
    <text evidence="5">May act as an export chaperone for the filament capping protein FliD.</text>
</comment>
<dbReference type="EMBL" id="JBJIAA010000012">
    <property type="protein sequence ID" value="MFL0251831.1"/>
    <property type="molecule type" value="Genomic_DNA"/>
</dbReference>
<accession>A0ABW8TI06</accession>
<comment type="caution">
    <text evidence="8">The sequence shown here is derived from an EMBL/GenBank/DDBJ whole genome shotgun (WGS) entry which is preliminary data.</text>
</comment>
<evidence type="ECO:0000256" key="1">
    <source>
        <dbReference type="ARBA" id="ARBA00004514"/>
    </source>
</evidence>
<protein>
    <recommendedName>
        <fullName evidence="7">Flagellar protein FliT</fullName>
    </recommendedName>
</protein>
<comment type="similarity">
    <text evidence="6">Belongs to the bacillales FliT family.</text>
</comment>
<dbReference type="Proteomes" id="UP001623592">
    <property type="component" value="Unassembled WGS sequence"/>
</dbReference>
<organism evidence="8 9">
    <name type="scientific">Clostridium neuense</name>
    <dbReference type="NCBI Taxonomy" id="1728934"/>
    <lineage>
        <taxon>Bacteria</taxon>
        <taxon>Bacillati</taxon>
        <taxon>Bacillota</taxon>
        <taxon>Clostridia</taxon>
        <taxon>Eubacteriales</taxon>
        <taxon>Clostridiaceae</taxon>
        <taxon>Clostridium</taxon>
    </lineage>
</organism>
<keyword evidence="3" id="KW-1005">Bacterial flagellum biogenesis</keyword>
<dbReference type="Pfam" id="PF05400">
    <property type="entry name" value="FliT"/>
    <property type="match status" value="1"/>
</dbReference>
<keyword evidence="8" id="KW-0282">Flagellum</keyword>
<gene>
    <name evidence="8" type="ORF">ACJDT4_15535</name>
</gene>
<keyword evidence="8" id="KW-0966">Cell projection</keyword>
<evidence type="ECO:0000256" key="7">
    <source>
        <dbReference type="ARBA" id="ARBA00093797"/>
    </source>
</evidence>
<reference evidence="8 9" key="1">
    <citation type="submission" date="2024-11" db="EMBL/GenBank/DDBJ databases">
        <authorList>
            <person name="Heng Y.C."/>
            <person name="Lim A.C.H."/>
            <person name="Lee J.K.Y."/>
            <person name="Kittelmann S."/>
        </authorList>
    </citation>
    <scope>NUCLEOTIDE SEQUENCE [LARGE SCALE GENOMIC DNA]</scope>
    <source>
        <strain evidence="8 9">WILCCON 0114</strain>
    </source>
</reference>
<evidence type="ECO:0000256" key="5">
    <source>
        <dbReference type="ARBA" id="ARBA00093765"/>
    </source>
</evidence>